<sequence>MSWLMFSFKTDAILWILHGERYTHFAKIGCSKMCIFIHFYLLIQNTQRL</sequence>
<evidence type="ECO:0000313" key="1">
    <source>
        <dbReference type="EMBL" id="JAH96976.1"/>
    </source>
</evidence>
<dbReference type="EMBL" id="GBXM01011601">
    <property type="protein sequence ID" value="JAH96976.1"/>
    <property type="molecule type" value="Transcribed_RNA"/>
</dbReference>
<proteinExistence type="predicted"/>
<reference evidence="1" key="2">
    <citation type="journal article" date="2015" name="Fish Shellfish Immunol.">
        <title>Early steps in the European eel (Anguilla anguilla)-Vibrio vulnificus interaction in the gills: Role of the RtxA13 toxin.</title>
        <authorList>
            <person name="Callol A."/>
            <person name="Pajuelo D."/>
            <person name="Ebbesson L."/>
            <person name="Teles M."/>
            <person name="MacKenzie S."/>
            <person name="Amaro C."/>
        </authorList>
    </citation>
    <scope>NUCLEOTIDE SEQUENCE</scope>
</reference>
<accession>A0A0E9X3D0</accession>
<dbReference type="AlphaFoldDB" id="A0A0E9X3D0"/>
<reference evidence="1" key="1">
    <citation type="submission" date="2014-11" db="EMBL/GenBank/DDBJ databases">
        <authorList>
            <person name="Amaro Gonzalez C."/>
        </authorList>
    </citation>
    <scope>NUCLEOTIDE SEQUENCE</scope>
</reference>
<protein>
    <submittedName>
        <fullName evidence="1">Uncharacterized protein</fullName>
    </submittedName>
</protein>
<organism evidence="1">
    <name type="scientific">Anguilla anguilla</name>
    <name type="common">European freshwater eel</name>
    <name type="synonym">Muraena anguilla</name>
    <dbReference type="NCBI Taxonomy" id="7936"/>
    <lineage>
        <taxon>Eukaryota</taxon>
        <taxon>Metazoa</taxon>
        <taxon>Chordata</taxon>
        <taxon>Craniata</taxon>
        <taxon>Vertebrata</taxon>
        <taxon>Euteleostomi</taxon>
        <taxon>Actinopterygii</taxon>
        <taxon>Neopterygii</taxon>
        <taxon>Teleostei</taxon>
        <taxon>Anguilliformes</taxon>
        <taxon>Anguillidae</taxon>
        <taxon>Anguilla</taxon>
    </lineage>
</organism>
<name>A0A0E9X3D0_ANGAN</name>